<dbReference type="Proteomes" id="UP000580250">
    <property type="component" value="Unassembled WGS sequence"/>
</dbReference>
<comment type="caution">
    <text evidence="1">The sequence shown here is derived from an EMBL/GenBank/DDBJ whole genome shotgun (WGS) entry which is preliminary data.</text>
</comment>
<dbReference type="EMBL" id="CAJEWN010000006">
    <property type="protein sequence ID" value="CAD2128114.1"/>
    <property type="molecule type" value="Genomic_DNA"/>
</dbReference>
<evidence type="ECO:0000313" key="1">
    <source>
        <dbReference type="EMBL" id="CAD2128114.1"/>
    </source>
</evidence>
<name>A0A6V7TPR0_MELEN</name>
<proteinExistence type="predicted"/>
<evidence type="ECO:0000313" key="2">
    <source>
        <dbReference type="Proteomes" id="UP000580250"/>
    </source>
</evidence>
<sequence>MEAAIYYLFNYIFSYKNFLFLLKILIISVTLPSPTFSCPTCPPFDWSLPLEGRSRGEGIIGTDGNNRIGRNMGMKMSGSSMQMNANTWSTEWTMQPWSWSVGPEVTSPIFTSTLPPIIKSGQQHVEGGRRPNIDRIKEIFCARHPNNPKCLGVS</sequence>
<accession>A0A6V7TPR0</accession>
<protein>
    <submittedName>
        <fullName evidence="1">Uncharacterized protein</fullName>
    </submittedName>
</protein>
<reference evidence="1 2" key="1">
    <citation type="submission" date="2020-08" db="EMBL/GenBank/DDBJ databases">
        <authorList>
            <person name="Koutsovoulos G."/>
            <person name="Danchin GJ E."/>
        </authorList>
    </citation>
    <scope>NUCLEOTIDE SEQUENCE [LARGE SCALE GENOMIC DNA]</scope>
</reference>
<organism evidence="1 2">
    <name type="scientific">Meloidogyne enterolobii</name>
    <name type="common">Root-knot nematode worm</name>
    <name type="synonym">Meloidogyne mayaguensis</name>
    <dbReference type="NCBI Taxonomy" id="390850"/>
    <lineage>
        <taxon>Eukaryota</taxon>
        <taxon>Metazoa</taxon>
        <taxon>Ecdysozoa</taxon>
        <taxon>Nematoda</taxon>
        <taxon>Chromadorea</taxon>
        <taxon>Rhabditida</taxon>
        <taxon>Tylenchina</taxon>
        <taxon>Tylenchomorpha</taxon>
        <taxon>Tylenchoidea</taxon>
        <taxon>Meloidogynidae</taxon>
        <taxon>Meloidogyninae</taxon>
        <taxon>Meloidogyne</taxon>
    </lineage>
</organism>
<gene>
    <name evidence="1" type="ORF">MENT_LOCUS2172</name>
</gene>
<dbReference type="AlphaFoldDB" id="A0A6V7TPR0"/>